<evidence type="ECO:0000256" key="1">
    <source>
        <dbReference type="ARBA" id="ARBA00022676"/>
    </source>
</evidence>
<proteinExistence type="inferred from homology"/>
<evidence type="ECO:0000256" key="2">
    <source>
        <dbReference type="ARBA" id="ARBA00022679"/>
    </source>
</evidence>
<dbReference type="Proteomes" id="UP000641588">
    <property type="component" value="Unassembled WGS sequence"/>
</dbReference>
<dbReference type="GO" id="GO:0019350">
    <property type="term" value="P:teichoic acid biosynthetic process"/>
    <property type="evidence" value="ECO:0007669"/>
    <property type="project" value="UniProtKB-UniRule"/>
</dbReference>
<evidence type="ECO:0000256" key="3">
    <source>
        <dbReference type="ARBA" id="ARBA00022944"/>
    </source>
</evidence>
<dbReference type="PANTHER" id="PTHR34136">
    <property type="match status" value="1"/>
</dbReference>
<evidence type="ECO:0000313" key="6">
    <source>
        <dbReference type="EMBL" id="NOU96285.1"/>
    </source>
</evidence>
<dbReference type="GO" id="GO:0071555">
    <property type="term" value="P:cell wall organization"/>
    <property type="evidence" value="ECO:0007669"/>
    <property type="project" value="UniProtKB-KW"/>
</dbReference>
<reference evidence="6" key="1">
    <citation type="submission" date="2019-10" db="EMBL/GenBank/DDBJ databases">
        <title>Description of Paenibacillus glebae sp. nov.</title>
        <authorList>
            <person name="Carlier A."/>
            <person name="Qi S."/>
        </authorList>
    </citation>
    <scope>NUCLEOTIDE SEQUENCE</scope>
    <source>
        <strain evidence="6">LMG 31456</strain>
    </source>
</reference>
<sequence length="247" mass="27221">MKQQTVSIMGVPFSKLNLQQTIKTLTDRLDKQEGKLFQLITANPEIVMVAKQDELLQKIISQAGMITADGIGVVLAAKWQGEPLEERVTGFDIFTGLLKAGNEKGYSIYLLGADEETNRKASEVIAVQYPGVRVVGRQNGFFGKDNEASVVASIGAAKPDILVVAMGAPFSEKWIFKYQKELQAKVAFGIGGSLDVLAGKVKRAPEVWQKLNLEWLYRLLSQPSRLRRQLVLPRFALKILFGGGKSK</sequence>
<organism evidence="6 7">
    <name type="scientific">Paenibacillus foliorum</name>
    <dbReference type="NCBI Taxonomy" id="2654974"/>
    <lineage>
        <taxon>Bacteria</taxon>
        <taxon>Bacillati</taxon>
        <taxon>Bacillota</taxon>
        <taxon>Bacilli</taxon>
        <taxon>Bacillales</taxon>
        <taxon>Paenibacillaceae</taxon>
        <taxon>Paenibacillus</taxon>
    </lineage>
</organism>
<keyword evidence="4 5" id="KW-0961">Cell wall biogenesis/degradation</keyword>
<keyword evidence="2 5" id="KW-0808">Transferase</keyword>
<keyword evidence="3 5" id="KW-0777">Teichoic acid biosynthesis</keyword>
<evidence type="ECO:0000256" key="5">
    <source>
        <dbReference type="HAMAP-Rule" id="MF_02070"/>
    </source>
</evidence>
<accession>A0A972H0F4</accession>
<evidence type="ECO:0000256" key="4">
    <source>
        <dbReference type="ARBA" id="ARBA00023316"/>
    </source>
</evidence>
<keyword evidence="1 5" id="KW-0328">Glycosyltransferase</keyword>
<comment type="function">
    <text evidence="5">Catalyzes the conversion of GlcNAc-PP-undecaprenol into ManNAc-GlcNAc-PP-undecaprenol, the first committed lipid intermediate in the de novo synthesis of teichoic acid.</text>
</comment>
<dbReference type="InterPro" id="IPR004629">
    <property type="entry name" value="WecG_TagA_CpsF"/>
</dbReference>
<dbReference type="AlphaFoldDB" id="A0A972H0F4"/>
<dbReference type="RefSeq" id="WP_171654514.1">
    <property type="nucleotide sequence ID" value="NZ_WHOD01000095.1"/>
</dbReference>
<protein>
    <recommendedName>
        <fullName evidence="5">N-acetylglucosaminyldiphosphoundecaprenol N-acetyl-beta-D-mannosaminyltransferase</fullName>
        <ecNumber evidence="5">2.4.1.187</ecNumber>
    </recommendedName>
    <alternativeName>
        <fullName evidence="5">N-acetylmannosaminyltransferase</fullName>
    </alternativeName>
    <alternativeName>
        <fullName evidence="5">UDP-N-acetylmannosamine transferase</fullName>
    </alternativeName>
    <alternativeName>
        <fullName evidence="5">UDP-N-acetylmannosamine:N-acetylglucosaminyl pyrophosphorylundecaprenol N-acetylmannosaminyltransferase</fullName>
    </alternativeName>
</protein>
<dbReference type="Pfam" id="PF03808">
    <property type="entry name" value="Glyco_tran_WecG"/>
    <property type="match status" value="1"/>
</dbReference>
<comment type="pathway">
    <text evidence="5">Cell wall biogenesis; teichoic acid biosynthesis.</text>
</comment>
<dbReference type="NCBIfam" id="TIGR00696">
    <property type="entry name" value="wecG_tagA_cpsF"/>
    <property type="match status" value="1"/>
</dbReference>
<name>A0A972H0F4_9BACL</name>
<comment type="caution">
    <text evidence="6">The sequence shown here is derived from an EMBL/GenBank/DDBJ whole genome shotgun (WGS) entry which is preliminary data.</text>
</comment>
<dbReference type="CDD" id="cd06533">
    <property type="entry name" value="Glyco_transf_WecG_TagA"/>
    <property type="match status" value="1"/>
</dbReference>
<dbReference type="GO" id="GO:0047244">
    <property type="term" value="F:N-acetylglucosaminyldiphosphoundecaprenol N-acetyl-beta-D-mannosaminyltransferase activity"/>
    <property type="evidence" value="ECO:0007669"/>
    <property type="project" value="UniProtKB-UniRule"/>
</dbReference>
<dbReference type="EMBL" id="WHOD01000095">
    <property type="protein sequence ID" value="NOU96285.1"/>
    <property type="molecule type" value="Genomic_DNA"/>
</dbReference>
<gene>
    <name evidence="6" type="ORF">GC093_24125</name>
</gene>
<keyword evidence="7" id="KW-1185">Reference proteome</keyword>
<dbReference type="InterPro" id="IPR034714">
    <property type="entry name" value="TagA_TarA"/>
</dbReference>
<dbReference type="PANTHER" id="PTHR34136:SF1">
    <property type="entry name" value="UDP-N-ACETYL-D-MANNOSAMINURONIC ACID TRANSFERASE"/>
    <property type="match status" value="1"/>
</dbReference>
<evidence type="ECO:0000313" key="7">
    <source>
        <dbReference type="Proteomes" id="UP000641588"/>
    </source>
</evidence>
<dbReference type="HAMAP" id="MF_02070">
    <property type="entry name" value="TagA_TarA"/>
    <property type="match status" value="1"/>
</dbReference>
<dbReference type="EC" id="2.4.1.187" evidence="5"/>
<comment type="similarity">
    <text evidence="5">Belongs to the glycosyltransferase 26 family. TagA/TarA subfamily.</text>
</comment>
<comment type="catalytic activity">
    <reaction evidence="5">
        <text>UDP-N-acetyl-alpha-D-mannosamine + N-acetyl-alpha-D-glucosaminyl-di-trans,octa-cis-undecaprenyl diphosphate = N-acetyl-beta-D-mannosaminyl-(1-&gt;4)-N-acetyl-alpha-D-glucosaminyl di-trans,octa-cis-undecaprenyl diphosphate + UDP + H(+)</text>
        <dbReference type="Rhea" id="RHEA:16053"/>
        <dbReference type="ChEBI" id="CHEBI:15378"/>
        <dbReference type="ChEBI" id="CHEBI:58223"/>
        <dbReference type="ChEBI" id="CHEBI:62959"/>
        <dbReference type="ChEBI" id="CHEBI:68623"/>
        <dbReference type="ChEBI" id="CHEBI:132210"/>
        <dbReference type="EC" id="2.4.1.187"/>
    </reaction>
</comment>